<keyword evidence="1" id="KW-0732">Signal</keyword>
<dbReference type="Proteomes" id="UP000524246">
    <property type="component" value="Unassembled WGS sequence"/>
</dbReference>
<name>A0A7X9IJ43_9DELT</name>
<dbReference type="EMBL" id="JAAZON010000145">
    <property type="protein sequence ID" value="NMC62245.1"/>
    <property type="molecule type" value="Genomic_DNA"/>
</dbReference>
<gene>
    <name evidence="2" type="ORF">GYA55_03670</name>
</gene>
<sequence length="96" mass="10659">MHYRNIQLFSLLLTAFFITAGCGGGGDDSEDLLGGDQGEYFSLINNTSISWKVSFGAGVHSDQYWIDGRPVTESDWIQPGQKVQLDWQGSRSNPWS</sequence>
<protein>
    <submittedName>
        <fullName evidence="2">Uncharacterized protein</fullName>
    </submittedName>
</protein>
<organism evidence="2 3">
    <name type="scientific">SAR324 cluster bacterium</name>
    <dbReference type="NCBI Taxonomy" id="2024889"/>
    <lineage>
        <taxon>Bacteria</taxon>
        <taxon>Deltaproteobacteria</taxon>
        <taxon>SAR324 cluster</taxon>
    </lineage>
</organism>
<proteinExistence type="predicted"/>
<evidence type="ECO:0000313" key="3">
    <source>
        <dbReference type="Proteomes" id="UP000524246"/>
    </source>
</evidence>
<evidence type="ECO:0000313" key="2">
    <source>
        <dbReference type="EMBL" id="NMC62245.1"/>
    </source>
</evidence>
<accession>A0A7X9IJ43</accession>
<dbReference type="PROSITE" id="PS51257">
    <property type="entry name" value="PROKAR_LIPOPROTEIN"/>
    <property type="match status" value="1"/>
</dbReference>
<feature type="chain" id="PRO_5031097496" evidence="1">
    <location>
        <begin position="21"/>
        <end position="96"/>
    </location>
</feature>
<feature type="signal peptide" evidence="1">
    <location>
        <begin position="1"/>
        <end position="20"/>
    </location>
</feature>
<dbReference type="AlphaFoldDB" id="A0A7X9IJ43"/>
<evidence type="ECO:0000256" key="1">
    <source>
        <dbReference type="SAM" id="SignalP"/>
    </source>
</evidence>
<reference evidence="2 3" key="1">
    <citation type="journal article" date="2020" name="Biotechnol. Biofuels">
        <title>New insights from the biogas microbiome by comprehensive genome-resolved metagenomics of nearly 1600 species originating from multiple anaerobic digesters.</title>
        <authorList>
            <person name="Campanaro S."/>
            <person name="Treu L."/>
            <person name="Rodriguez-R L.M."/>
            <person name="Kovalovszki A."/>
            <person name="Ziels R.M."/>
            <person name="Maus I."/>
            <person name="Zhu X."/>
            <person name="Kougias P.G."/>
            <person name="Basile A."/>
            <person name="Luo G."/>
            <person name="Schluter A."/>
            <person name="Konstantinidis K.T."/>
            <person name="Angelidaki I."/>
        </authorList>
    </citation>
    <scope>NUCLEOTIDE SEQUENCE [LARGE SCALE GENOMIC DNA]</scope>
    <source>
        <strain evidence="2">AS27yjCOA_65</strain>
    </source>
</reference>
<comment type="caution">
    <text evidence="2">The sequence shown here is derived from an EMBL/GenBank/DDBJ whole genome shotgun (WGS) entry which is preliminary data.</text>
</comment>